<evidence type="ECO:0000313" key="1">
    <source>
        <dbReference type="EMBL" id="TLD99288.1"/>
    </source>
</evidence>
<proteinExistence type="predicted"/>
<dbReference type="OrthoDB" id="5330076at2"/>
<gene>
    <name evidence="1" type="ORF">LS73_007585</name>
</gene>
<comment type="caution">
    <text evidence="1">The sequence shown here is derived from an EMBL/GenBank/DDBJ whole genome shotgun (WGS) entry which is preliminary data.</text>
</comment>
<dbReference type="AlphaFoldDB" id="A0A4U8TIE6"/>
<dbReference type="EMBL" id="JRPD02000019">
    <property type="protein sequence ID" value="TLD99288.1"/>
    <property type="molecule type" value="Genomic_DNA"/>
</dbReference>
<reference evidence="1 2" key="1">
    <citation type="journal article" date="2014" name="Genome Announc.">
        <title>Draft genome sequences of eight enterohepatic helicobacter species isolated from both laboratory and wild rodents.</title>
        <authorList>
            <person name="Sheh A."/>
            <person name="Shen Z."/>
            <person name="Fox J.G."/>
        </authorList>
    </citation>
    <scope>NUCLEOTIDE SEQUENCE [LARGE SCALE GENOMIC DNA]</scope>
    <source>
        <strain evidence="1 2">ST1</strain>
    </source>
</reference>
<organism evidence="1 2">
    <name type="scientific">Helicobacter muridarum</name>
    <dbReference type="NCBI Taxonomy" id="216"/>
    <lineage>
        <taxon>Bacteria</taxon>
        <taxon>Pseudomonadati</taxon>
        <taxon>Campylobacterota</taxon>
        <taxon>Epsilonproteobacteria</taxon>
        <taxon>Campylobacterales</taxon>
        <taxon>Helicobacteraceae</taxon>
        <taxon>Helicobacter</taxon>
    </lineage>
</organism>
<protein>
    <submittedName>
        <fullName evidence="1">Uncharacterized protein</fullName>
    </submittedName>
</protein>
<dbReference type="Proteomes" id="UP000029922">
    <property type="component" value="Unassembled WGS sequence"/>
</dbReference>
<accession>A0A4U8TIE6</accession>
<name>A0A4U8TIE6_9HELI</name>
<dbReference type="STRING" id="216.LS73_05090"/>
<sequence>MTRATLRLRLRELDIKIIDLTRIFGISRPTVYKMIENYERGELTEVRMECISLFNYITQNKYVTVNQVQIYVAENILTRRQTKREPRFDSINKEAFIKILLDCNHFDCLLGYFLSCYKLLEKDNLNSDEKKFLEPLKKLYHSLGHDIKK</sequence>
<evidence type="ECO:0000313" key="2">
    <source>
        <dbReference type="Proteomes" id="UP000029922"/>
    </source>
</evidence>